<keyword evidence="6" id="KW-0106">Calcium</keyword>
<dbReference type="PROSITE" id="PS00018">
    <property type="entry name" value="EF_HAND_1"/>
    <property type="match status" value="2"/>
</dbReference>
<proteinExistence type="predicted"/>
<dbReference type="InterPro" id="IPR011992">
    <property type="entry name" value="EF-hand-dom_pair"/>
</dbReference>
<organism evidence="14 15">
    <name type="scientific">Cordylochernes scorpioides</name>
    <dbReference type="NCBI Taxonomy" id="51811"/>
    <lineage>
        <taxon>Eukaryota</taxon>
        <taxon>Metazoa</taxon>
        <taxon>Ecdysozoa</taxon>
        <taxon>Arthropoda</taxon>
        <taxon>Chelicerata</taxon>
        <taxon>Arachnida</taxon>
        <taxon>Pseudoscorpiones</taxon>
        <taxon>Cheliferoidea</taxon>
        <taxon>Chernetidae</taxon>
        <taxon>Cordylochernes</taxon>
    </lineage>
</organism>
<dbReference type="EMBL" id="CP092867">
    <property type="protein sequence ID" value="UYV67429.1"/>
    <property type="molecule type" value="Genomic_DNA"/>
</dbReference>
<evidence type="ECO:0000256" key="9">
    <source>
        <dbReference type="ARBA" id="ARBA00037873"/>
    </source>
</evidence>
<accession>A0ABY6KF82</accession>
<dbReference type="PANTHER" id="PTHR46212">
    <property type="entry name" value="PEFLIN"/>
    <property type="match status" value="1"/>
</dbReference>
<evidence type="ECO:0000259" key="13">
    <source>
        <dbReference type="PROSITE" id="PS50222"/>
    </source>
</evidence>
<keyword evidence="7" id="KW-0472">Membrane</keyword>
<gene>
    <name evidence="14" type="ORF">LAZ67_5000584</name>
</gene>
<dbReference type="InterPro" id="IPR018247">
    <property type="entry name" value="EF_Hand_1_Ca_BS"/>
</dbReference>
<feature type="domain" description="EF-hand" evidence="13">
    <location>
        <begin position="77"/>
        <end position="112"/>
    </location>
</feature>
<keyword evidence="2" id="KW-0963">Cytoplasm</keyword>
<evidence type="ECO:0000256" key="4">
    <source>
        <dbReference type="ARBA" id="ARBA00022737"/>
    </source>
</evidence>
<dbReference type="Gene3D" id="1.10.238.10">
    <property type="entry name" value="EF-hand"/>
    <property type="match status" value="1"/>
</dbReference>
<evidence type="ECO:0000256" key="7">
    <source>
        <dbReference type="ARBA" id="ARBA00023136"/>
    </source>
</evidence>
<evidence type="ECO:0000256" key="5">
    <source>
        <dbReference type="ARBA" id="ARBA00022824"/>
    </source>
</evidence>
<keyword evidence="3" id="KW-0479">Metal-binding</keyword>
<protein>
    <recommendedName>
        <fullName evidence="10">Peflin</fullName>
    </recommendedName>
    <alternativeName>
        <fullName evidence="11">PEF protein with a long N-terminal hydrophobic domain</fullName>
    </alternativeName>
    <alternativeName>
        <fullName evidence="12">Penta-EF hand domain-containing protein 1</fullName>
    </alternativeName>
</protein>
<keyword evidence="8" id="KW-0968">Cytoplasmic vesicle</keyword>
<evidence type="ECO:0000313" key="14">
    <source>
        <dbReference type="EMBL" id="UYV67429.1"/>
    </source>
</evidence>
<dbReference type="SMART" id="SM00054">
    <property type="entry name" value="EFh"/>
    <property type="match status" value="4"/>
</dbReference>
<dbReference type="Proteomes" id="UP001235939">
    <property type="component" value="Chromosome 05"/>
</dbReference>
<dbReference type="Pfam" id="PF13499">
    <property type="entry name" value="EF-hand_7"/>
    <property type="match status" value="2"/>
</dbReference>
<dbReference type="InterPro" id="IPR002048">
    <property type="entry name" value="EF_hand_dom"/>
</dbReference>
<dbReference type="PROSITE" id="PS50222">
    <property type="entry name" value="EF_HAND_2"/>
    <property type="match status" value="2"/>
</dbReference>
<keyword evidence="15" id="KW-1185">Reference proteome</keyword>
<evidence type="ECO:0000313" key="15">
    <source>
        <dbReference type="Proteomes" id="UP001235939"/>
    </source>
</evidence>
<sequence length="184" mass="21365">MVDRAAPPPGITQELYQWFRAVDQDNSGSISARELQQALVNGNWSPFNQETCRLMIGMFDNNKDGTIDLYEFKALWDYIHQWKQCFDSFDLDRSGTIDVNELSKAFQSFGYRLSPNFCQIVISRFDRVGRGTINFDDFIQSCVMLKSLTDAFRSKDRQQTGMVTMYYEEFLTMVLDNTLLVHTN</sequence>
<dbReference type="PANTHER" id="PTHR46212:SF10">
    <property type="entry name" value="PEFLIN"/>
    <property type="match status" value="1"/>
</dbReference>
<keyword evidence="4" id="KW-0677">Repeat</keyword>
<comment type="subcellular location">
    <subcellularLocation>
        <location evidence="9">Cytoplasmic vesicle</location>
        <location evidence="9">COPII-coated vesicle membrane</location>
        <topology evidence="9">Peripheral membrane protein</topology>
    </subcellularLocation>
    <subcellularLocation>
        <location evidence="1">Endoplasmic reticulum</location>
    </subcellularLocation>
</comment>
<name>A0ABY6KF82_9ARAC</name>
<evidence type="ECO:0000256" key="8">
    <source>
        <dbReference type="ARBA" id="ARBA00023329"/>
    </source>
</evidence>
<dbReference type="SUPFAM" id="SSF47473">
    <property type="entry name" value="EF-hand"/>
    <property type="match status" value="1"/>
</dbReference>
<evidence type="ECO:0000256" key="6">
    <source>
        <dbReference type="ARBA" id="ARBA00022837"/>
    </source>
</evidence>
<dbReference type="InterPro" id="IPR051426">
    <property type="entry name" value="Peflin/Sorcin_CaBP"/>
</dbReference>
<evidence type="ECO:0000256" key="12">
    <source>
        <dbReference type="ARBA" id="ARBA00042606"/>
    </source>
</evidence>
<evidence type="ECO:0000256" key="2">
    <source>
        <dbReference type="ARBA" id="ARBA00022490"/>
    </source>
</evidence>
<evidence type="ECO:0000256" key="11">
    <source>
        <dbReference type="ARBA" id="ARBA00041490"/>
    </source>
</evidence>
<evidence type="ECO:0000256" key="3">
    <source>
        <dbReference type="ARBA" id="ARBA00022723"/>
    </source>
</evidence>
<evidence type="ECO:0000256" key="1">
    <source>
        <dbReference type="ARBA" id="ARBA00004240"/>
    </source>
</evidence>
<keyword evidence="5" id="KW-0256">Endoplasmic reticulum</keyword>
<feature type="domain" description="EF-hand" evidence="13">
    <location>
        <begin position="10"/>
        <end position="45"/>
    </location>
</feature>
<reference evidence="14 15" key="1">
    <citation type="submission" date="2022-01" db="EMBL/GenBank/DDBJ databases">
        <title>A chromosomal length assembly of Cordylochernes scorpioides.</title>
        <authorList>
            <person name="Zeh D."/>
            <person name="Zeh J."/>
        </authorList>
    </citation>
    <scope>NUCLEOTIDE SEQUENCE [LARGE SCALE GENOMIC DNA]</scope>
    <source>
        <strain evidence="14">IN4F17</strain>
        <tissue evidence="14">Whole Body</tissue>
    </source>
</reference>
<evidence type="ECO:0000256" key="10">
    <source>
        <dbReference type="ARBA" id="ARBA00041025"/>
    </source>
</evidence>